<reference evidence="1 2" key="1">
    <citation type="submission" date="2018-11" db="EMBL/GenBank/DDBJ databases">
        <authorList>
            <consortium name="Pathogen Informatics"/>
        </authorList>
    </citation>
    <scope>NUCLEOTIDE SEQUENCE [LARGE SCALE GENOMIC DNA]</scope>
    <source>
        <strain>Denwood</strain>
        <strain evidence="2">Zambia</strain>
    </source>
</reference>
<organism evidence="1 2">
    <name type="scientific">Schistosoma mattheei</name>
    <dbReference type="NCBI Taxonomy" id="31246"/>
    <lineage>
        <taxon>Eukaryota</taxon>
        <taxon>Metazoa</taxon>
        <taxon>Spiralia</taxon>
        <taxon>Lophotrochozoa</taxon>
        <taxon>Platyhelminthes</taxon>
        <taxon>Trematoda</taxon>
        <taxon>Digenea</taxon>
        <taxon>Strigeidida</taxon>
        <taxon>Schistosomatoidea</taxon>
        <taxon>Schistosomatidae</taxon>
        <taxon>Schistosoma</taxon>
    </lineage>
</organism>
<evidence type="ECO:0000313" key="1">
    <source>
        <dbReference type="EMBL" id="VDP84335.1"/>
    </source>
</evidence>
<keyword evidence="2" id="KW-1185">Reference proteome</keyword>
<gene>
    <name evidence="1" type="ORF">SMTD_LOCUS21193</name>
</gene>
<evidence type="ECO:0000313" key="2">
    <source>
        <dbReference type="Proteomes" id="UP000269396"/>
    </source>
</evidence>
<accession>A0A183Q3K8</accession>
<dbReference type="STRING" id="31246.A0A183Q3K8"/>
<dbReference type="AlphaFoldDB" id="A0A183Q3K8"/>
<dbReference type="Proteomes" id="UP000269396">
    <property type="component" value="Unassembled WGS sequence"/>
</dbReference>
<sequence length="106" mass="12034">MLKVDIKPFEALSEEDKQQINSIVQWHTDRQIRDPDRPIFVEMSTVTEVGLVTVRSVACDDLLAQRVQAKIRAAALPGSNVDISNRLYIAKPKPDGNKVMSYFFCR</sequence>
<dbReference type="EMBL" id="UZAL01046572">
    <property type="protein sequence ID" value="VDP84335.1"/>
    <property type="molecule type" value="Genomic_DNA"/>
</dbReference>
<name>A0A183Q3K8_9TREM</name>
<proteinExistence type="predicted"/>
<protein>
    <submittedName>
        <fullName evidence="1">Uncharacterized protein</fullName>
    </submittedName>
</protein>